<dbReference type="Gene3D" id="3.30.200.20">
    <property type="entry name" value="Phosphorylase Kinase, domain 1"/>
    <property type="match status" value="2"/>
</dbReference>
<evidence type="ECO:0000313" key="15">
    <source>
        <dbReference type="Ensembl" id="ENSSMAP00000066426.1"/>
    </source>
</evidence>
<dbReference type="Proteomes" id="UP000694558">
    <property type="component" value="Chromosome 8"/>
</dbReference>
<dbReference type="InterPro" id="IPR000961">
    <property type="entry name" value="AGC-kinase_C"/>
</dbReference>
<dbReference type="GO" id="GO:0004674">
    <property type="term" value="F:protein serine/threonine kinase activity"/>
    <property type="evidence" value="ECO:0007669"/>
    <property type="project" value="UniProtKB-KW"/>
</dbReference>
<dbReference type="PROSITE" id="PS50011">
    <property type="entry name" value="PROTEIN_KINASE_DOM"/>
    <property type="match status" value="1"/>
</dbReference>
<evidence type="ECO:0000256" key="1">
    <source>
        <dbReference type="ARBA" id="ARBA00006935"/>
    </source>
</evidence>
<evidence type="ECO:0000259" key="14">
    <source>
        <dbReference type="PROSITE" id="PS51285"/>
    </source>
</evidence>
<dbReference type="InterPro" id="IPR008271">
    <property type="entry name" value="Ser/Thr_kinase_AS"/>
</dbReference>
<dbReference type="CDD" id="cd01241">
    <property type="entry name" value="PH_PKB"/>
    <property type="match status" value="1"/>
</dbReference>
<evidence type="ECO:0000256" key="11">
    <source>
        <dbReference type="SAM" id="MobiDB-lite"/>
    </source>
</evidence>
<dbReference type="Pfam" id="PF00069">
    <property type="entry name" value="Pkinase"/>
    <property type="match status" value="1"/>
</dbReference>
<dbReference type="FunFam" id="1.10.510.10:FF:000033">
    <property type="entry name" value="Non-specific serine/threonine protein kinase"/>
    <property type="match status" value="1"/>
</dbReference>
<dbReference type="FunFam" id="2.30.29.30:FF:000027">
    <property type="entry name" value="Non-specific serine/threonine protein kinase"/>
    <property type="match status" value="1"/>
</dbReference>
<evidence type="ECO:0000256" key="6">
    <source>
        <dbReference type="ARBA" id="ARBA00022741"/>
    </source>
</evidence>
<dbReference type="GeneTree" id="ENSGT00940000166495"/>
<dbReference type="InterPro" id="IPR039026">
    <property type="entry name" value="PH_PKB"/>
</dbReference>
<evidence type="ECO:0000256" key="3">
    <source>
        <dbReference type="ARBA" id="ARBA00022527"/>
    </source>
</evidence>
<feature type="domain" description="AGC-kinase C-terminal" evidence="14">
    <location>
        <begin position="330"/>
        <end position="403"/>
    </location>
</feature>
<name>A0A8D3E3R7_SCOMX</name>
<dbReference type="Pfam" id="PF00433">
    <property type="entry name" value="Pkinase_C"/>
    <property type="match status" value="1"/>
</dbReference>
<dbReference type="Pfam" id="PF00169">
    <property type="entry name" value="PH"/>
    <property type="match status" value="1"/>
</dbReference>
<dbReference type="PANTHER" id="PTHR24351">
    <property type="entry name" value="RIBOSOMAL PROTEIN S6 KINASE"/>
    <property type="match status" value="1"/>
</dbReference>
<feature type="region of interest" description="Disordered" evidence="11">
    <location>
        <begin position="369"/>
        <end position="403"/>
    </location>
</feature>
<gene>
    <name evidence="15" type="primary">akt3b</name>
</gene>
<dbReference type="PROSITE" id="PS51285">
    <property type="entry name" value="AGC_KINASE_CTER"/>
    <property type="match status" value="1"/>
</dbReference>
<dbReference type="InterPro" id="IPR011993">
    <property type="entry name" value="PH-like_dom_sf"/>
</dbReference>
<dbReference type="Gene3D" id="2.30.29.30">
    <property type="entry name" value="Pleckstrin-homology domain (PH domain)/Phosphotyrosine-binding domain (PTB)"/>
    <property type="match status" value="1"/>
</dbReference>
<evidence type="ECO:0000259" key="12">
    <source>
        <dbReference type="PROSITE" id="PS50003"/>
    </source>
</evidence>
<keyword evidence="3 10" id="KW-0723">Serine/threonine-protein kinase</keyword>
<accession>A0A8D3E3R7</accession>
<proteinExistence type="inferred from homology"/>
<keyword evidence="6 9" id="KW-0547">Nucleotide-binding</keyword>
<evidence type="ECO:0000256" key="4">
    <source>
        <dbReference type="ARBA" id="ARBA00022553"/>
    </source>
</evidence>
<dbReference type="InterPro" id="IPR017892">
    <property type="entry name" value="Pkinase_C"/>
</dbReference>
<dbReference type="EC" id="2.7.11.1" evidence="2"/>
<dbReference type="PROSITE" id="PS00107">
    <property type="entry name" value="PROTEIN_KINASE_ATP"/>
    <property type="match status" value="1"/>
</dbReference>
<dbReference type="InterPro" id="IPR000719">
    <property type="entry name" value="Prot_kinase_dom"/>
</dbReference>
<feature type="binding site" evidence="9">
    <location>
        <position position="156"/>
    </location>
    <ligand>
        <name>ATP</name>
        <dbReference type="ChEBI" id="CHEBI:30616"/>
    </ligand>
</feature>
<protein>
    <recommendedName>
        <fullName evidence="2">non-specific serine/threonine protein kinase</fullName>
        <ecNumber evidence="2">2.7.11.1</ecNumber>
    </recommendedName>
</protein>
<sequence length="403" mass="46343">DGSFIGYKDKPQDSDLAYPLNNFSVAKCQLMKTERPKPNTFIIRCLQWTTVIERTFHVDTPDERDEWAEAIQMVAESLAKQEEEGILCSPASQIENVNEEEMDTSIGHYKRKTMNDFDYLKLLGKGTFGKVILVREKASGTYYAMKILKKEVIIAKLFFHLSRERVFSEDRTRFYGAEIVSALDYLHSAKIVYRDLKLENLMLDKDGHIKITDFGLCKEGITDTATMKTFCGTPEYLAPEVLEDNDYGRAVDWWGLGVVTYEMMCGRLPFYNQDHEKLFELILMEEIKFPRTLSADAKSLLSGLLIKDPNKRLGGGPDDAKEIMRHSFFGTVDWQDVYDKKLVPPFQPQVSSETDTRYFDEEFTAQTITITPPEKYDEDGMDAADNERRPHFPQFSYSASGRE</sequence>
<dbReference type="SUPFAM" id="SSF50729">
    <property type="entry name" value="PH domain-like"/>
    <property type="match status" value="1"/>
</dbReference>
<keyword evidence="8 9" id="KW-0067">ATP-binding</keyword>
<evidence type="ECO:0000256" key="9">
    <source>
        <dbReference type="PROSITE-ProRule" id="PRU10141"/>
    </source>
</evidence>
<dbReference type="AlphaFoldDB" id="A0A8D3E3R7"/>
<dbReference type="InterPro" id="IPR011009">
    <property type="entry name" value="Kinase-like_dom_sf"/>
</dbReference>
<dbReference type="InterPro" id="IPR001849">
    <property type="entry name" value="PH_domain"/>
</dbReference>
<evidence type="ECO:0000313" key="16">
    <source>
        <dbReference type="Proteomes" id="UP000694558"/>
    </source>
</evidence>
<dbReference type="Gene3D" id="1.10.510.10">
    <property type="entry name" value="Transferase(Phosphotransferase) domain 1"/>
    <property type="match status" value="1"/>
</dbReference>
<reference evidence="15" key="2">
    <citation type="submission" date="2025-08" db="UniProtKB">
        <authorList>
            <consortium name="Ensembl"/>
        </authorList>
    </citation>
    <scope>IDENTIFICATION</scope>
</reference>
<organism evidence="15 16">
    <name type="scientific">Scophthalmus maximus</name>
    <name type="common">Turbot</name>
    <name type="synonym">Psetta maxima</name>
    <dbReference type="NCBI Taxonomy" id="52904"/>
    <lineage>
        <taxon>Eukaryota</taxon>
        <taxon>Metazoa</taxon>
        <taxon>Chordata</taxon>
        <taxon>Craniata</taxon>
        <taxon>Vertebrata</taxon>
        <taxon>Euteleostomi</taxon>
        <taxon>Actinopterygii</taxon>
        <taxon>Neopterygii</taxon>
        <taxon>Teleostei</taxon>
        <taxon>Neoteleostei</taxon>
        <taxon>Acanthomorphata</taxon>
        <taxon>Carangaria</taxon>
        <taxon>Pleuronectiformes</taxon>
        <taxon>Pleuronectoidei</taxon>
        <taxon>Scophthalmidae</taxon>
        <taxon>Scophthalmus</taxon>
    </lineage>
</organism>
<feature type="domain" description="PH" evidence="12">
    <location>
        <begin position="1"/>
        <end position="76"/>
    </location>
</feature>
<dbReference type="SUPFAM" id="SSF56112">
    <property type="entry name" value="Protein kinase-like (PK-like)"/>
    <property type="match status" value="1"/>
</dbReference>
<evidence type="ECO:0000256" key="2">
    <source>
        <dbReference type="ARBA" id="ARBA00012513"/>
    </source>
</evidence>
<evidence type="ECO:0000256" key="8">
    <source>
        <dbReference type="ARBA" id="ARBA00022840"/>
    </source>
</evidence>
<dbReference type="PROSITE" id="PS50003">
    <property type="entry name" value="PH_DOMAIN"/>
    <property type="match status" value="1"/>
</dbReference>
<feature type="domain" description="Protein kinase" evidence="13">
    <location>
        <begin position="56"/>
        <end position="329"/>
    </location>
</feature>
<keyword evidence="5" id="KW-0808">Transferase</keyword>
<evidence type="ECO:0000256" key="7">
    <source>
        <dbReference type="ARBA" id="ARBA00022777"/>
    </source>
</evidence>
<comment type="similarity">
    <text evidence="1">Belongs to the protein kinase superfamily. AGC Ser/Thr protein kinase family. RAC subfamily.</text>
</comment>
<evidence type="ECO:0000259" key="13">
    <source>
        <dbReference type="PROSITE" id="PS50011"/>
    </source>
</evidence>
<dbReference type="GO" id="GO:0005524">
    <property type="term" value="F:ATP binding"/>
    <property type="evidence" value="ECO:0007669"/>
    <property type="project" value="UniProtKB-UniRule"/>
</dbReference>
<evidence type="ECO:0000256" key="5">
    <source>
        <dbReference type="ARBA" id="ARBA00022679"/>
    </source>
</evidence>
<evidence type="ECO:0000256" key="10">
    <source>
        <dbReference type="RuleBase" id="RU000304"/>
    </source>
</evidence>
<keyword evidence="4" id="KW-0597">Phosphoprotein</keyword>
<dbReference type="PROSITE" id="PS00108">
    <property type="entry name" value="PROTEIN_KINASE_ST"/>
    <property type="match status" value="1"/>
</dbReference>
<dbReference type="InterPro" id="IPR017441">
    <property type="entry name" value="Protein_kinase_ATP_BS"/>
</dbReference>
<reference evidence="15" key="1">
    <citation type="submission" date="2023-05" db="EMBL/GenBank/DDBJ databases">
        <title>High-quality long-read genome of Scophthalmus maximus.</title>
        <authorList>
            <person name="Lien S."/>
            <person name="Martinez P."/>
        </authorList>
    </citation>
    <scope>NUCLEOTIDE SEQUENCE [LARGE SCALE GENOMIC DNA]</scope>
</reference>
<keyword evidence="7" id="KW-0418">Kinase</keyword>
<dbReference type="SMART" id="SM00133">
    <property type="entry name" value="S_TK_X"/>
    <property type="match status" value="1"/>
</dbReference>
<dbReference type="SMART" id="SM00220">
    <property type="entry name" value="S_TKc"/>
    <property type="match status" value="1"/>
</dbReference>
<dbReference type="Ensembl" id="ENSSMAT00000044768.1">
    <property type="protein sequence ID" value="ENSSMAP00000066426.1"/>
    <property type="gene ID" value="ENSSMAG00000021025.2"/>
</dbReference>